<dbReference type="Pfam" id="PF01546">
    <property type="entry name" value="Peptidase_M20"/>
    <property type="match status" value="1"/>
</dbReference>
<dbReference type="GO" id="GO:0008233">
    <property type="term" value="F:peptidase activity"/>
    <property type="evidence" value="ECO:0007669"/>
    <property type="project" value="UniProtKB-KW"/>
</dbReference>
<dbReference type="SUPFAM" id="SSF53187">
    <property type="entry name" value="Zn-dependent exopeptidases"/>
    <property type="match status" value="1"/>
</dbReference>
<reference evidence="7" key="1">
    <citation type="submission" date="2018-05" db="EMBL/GenBank/DDBJ databases">
        <authorList>
            <person name="Lanie J.A."/>
            <person name="Ng W.-L."/>
            <person name="Kazmierczak K.M."/>
            <person name="Andrzejewski T.M."/>
            <person name="Davidsen T.M."/>
            <person name="Wayne K.J."/>
            <person name="Tettelin H."/>
            <person name="Glass J.I."/>
            <person name="Rusch D."/>
            <person name="Podicherti R."/>
            <person name="Tsui H.-C.T."/>
            <person name="Winkler M.E."/>
        </authorList>
    </citation>
    <scope>NUCLEOTIDE SEQUENCE</scope>
</reference>
<dbReference type="EMBL" id="UINC01001771">
    <property type="protein sequence ID" value="SUZ88437.1"/>
    <property type="molecule type" value="Genomic_DNA"/>
</dbReference>
<accession>A0A381RF02</accession>
<dbReference type="InterPro" id="IPR047177">
    <property type="entry name" value="Pept_M20A"/>
</dbReference>
<evidence type="ECO:0000313" key="7">
    <source>
        <dbReference type="EMBL" id="SUZ88437.1"/>
    </source>
</evidence>
<comment type="similarity">
    <text evidence="1">Belongs to the peptidase M20A family.</text>
</comment>
<keyword evidence="4" id="KW-0378">Hydrolase</keyword>
<protein>
    <recommendedName>
        <fullName evidence="6">Peptidase M20 dimerisation domain-containing protein</fullName>
    </recommendedName>
</protein>
<dbReference type="InterPro" id="IPR001261">
    <property type="entry name" value="ArgE/DapE_CS"/>
</dbReference>
<dbReference type="PANTHER" id="PTHR45962:SF1">
    <property type="entry name" value="N-FATTY-ACYL-AMINO ACID SYNTHASE_HYDROLASE PM20D1"/>
    <property type="match status" value="1"/>
</dbReference>
<name>A0A381RF02_9ZZZZ</name>
<dbReference type="PANTHER" id="PTHR45962">
    <property type="entry name" value="N-FATTY-ACYL-AMINO ACID SYNTHASE/HYDROLASE PM20D1"/>
    <property type="match status" value="1"/>
</dbReference>
<dbReference type="PROSITE" id="PS00758">
    <property type="entry name" value="ARGE_DAPE_CPG2_1"/>
    <property type="match status" value="1"/>
</dbReference>
<feature type="domain" description="Peptidase M20 dimerisation" evidence="6">
    <location>
        <begin position="225"/>
        <end position="366"/>
    </location>
</feature>
<dbReference type="SUPFAM" id="SSF55031">
    <property type="entry name" value="Bacterial exopeptidase dimerisation domain"/>
    <property type="match status" value="1"/>
</dbReference>
<dbReference type="NCBIfam" id="NF006596">
    <property type="entry name" value="PRK09133.1"/>
    <property type="match status" value="1"/>
</dbReference>
<keyword evidence="3" id="KW-0479">Metal-binding</keyword>
<proteinExistence type="inferred from homology"/>
<evidence type="ECO:0000256" key="4">
    <source>
        <dbReference type="ARBA" id="ARBA00022801"/>
    </source>
</evidence>
<evidence type="ECO:0000256" key="1">
    <source>
        <dbReference type="ARBA" id="ARBA00006247"/>
    </source>
</evidence>
<dbReference type="Gene3D" id="3.30.70.360">
    <property type="match status" value="1"/>
</dbReference>
<dbReference type="AlphaFoldDB" id="A0A381RF02"/>
<evidence type="ECO:0000256" key="2">
    <source>
        <dbReference type="ARBA" id="ARBA00022670"/>
    </source>
</evidence>
<dbReference type="InterPro" id="IPR002933">
    <property type="entry name" value="Peptidase_M20"/>
</dbReference>
<evidence type="ECO:0000256" key="3">
    <source>
        <dbReference type="ARBA" id="ARBA00022723"/>
    </source>
</evidence>
<dbReference type="InterPro" id="IPR036264">
    <property type="entry name" value="Bact_exopeptidase_dim_dom"/>
</dbReference>
<dbReference type="GO" id="GO:0006508">
    <property type="term" value="P:proteolysis"/>
    <property type="evidence" value="ECO:0007669"/>
    <property type="project" value="UniProtKB-KW"/>
</dbReference>
<dbReference type="GO" id="GO:0046872">
    <property type="term" value="F:metal ion binding"/>
    <property type="evidence" value="ECO:0007669"/>
    <property type="project" value="UniProtKB-KW"/>
</dbReference>
<sequence length="476" mass="51396">MTSKLRSAGVLAVGMGLAAMSTAAQTTSPTEHMNLARSLLEELVEINTTNTERGNNTLAAQAMADALLEAGFPQEDVHVLVPEDSPTKGNLVARYRGRDTGQEPILLLAHIDVVEALPEDWSPDLNPFEFIERDGYYYGRGVTDDKDEAAIYTANLIRMRQEGFVPDRDIIMALTADEEGGPRNGVAYLLEEHSELINAAFALNEGGGGMEQNGRKISNNVQAAEKKFLSFFFTGTNPGGHSSLPVRKNAIYDLAGALIAVQDFAFPIMLNEVTEAFFGRSADLVGGEMGEAMRRIVSNPADAQAARVLSSETGYSSRLRTTCVATLLEGGHAQNALPQLAQANVNCRIFPSHDPSDVHAKLQELATPFDVTVEPRGSATESPPSPLTPEVLGPIERITEQMWPGVEVLPVMSTGATDGLYLRREGIPVYGVSGLFGDMDDVRAHGQDERISIQNFFEGQEFLYRLVKALTGGGIA</sequence>
<keyword evidence="2" id="KW-0645">Protease</keyword>
<keyword evidence="5" id="KW-0862">Zinc</keyword>
<evidence type="ECO:0000259" key="6">
    <source>
        <dbReference type="Pfam" id="PF07687"/>
    </source>
</evidence>
<dbReference type="Gene3D" id="3.40.630.10">
    <property type="entry name" value="Zn peptidases"/>
    <property type="match status" value="1"/>
</dbReference>
<dbReference type="Pfam" id="PF07687">
    <property type="entry name" value="M20_dimer"/>
    <property type="match status" value="1"/>
</dbReference>
<gene>
    <name evidence="7" type="ORF">METZ01_LOCUS41291</name>
</gene>
<dbReference type="InterPro" id="IPR011650">
    <property type="entry name" value="Peptidase_M20_dimer"/>
</dbReference>
<dbReference type="Gene3D" id="1.10.150.900">
    <property type="match status" value="1"/>
</dbReference>
<organism evidence="7">
    <name type="scientific">marine metagenome</name>
    <dbReference type="NCBI Taxonomy" id="408172"/>
    <lineage>
        <taxon>unclassified sequences</taxon>
        <taxon>metagenomes</taxon>
        <taxon>ecological metagenomes</taxon>
    </lineage>
</organism>
<evidence type="ECO:0000256" key="5">
    <source>
        <dbReference type="ARBA" id="ARBA00022833"/>
    </source>
</evidence>